<organism evidence="2 3">
    <name type="scientific">Morus notabilis</name>
    <dbReference type="NCBI Taxonomy" id="981085"/>
    <lineage>
        <taxon>Eukaryota</taxon>
        <taxon>Viridiplantae</taxon>
        <taxon>Streptophyta</taxon>
        <taxon>Embryophyta</taxon>
        <taxon>Tracheophyta</taxon>
        <taxon>Spermatophyta</taxon>
        <taxon>Magnoliopsida</taxon>
        <taxon>eudicotyledons</taxon>
        <taxon>Gunneridae</taxon>
        <taxon>Pentapetalae</taxon>
        <taxon>rosids</taxon>
        <taxon>fabids</taxon>
        <taxon>Rosales</taxon>
        <taxon>Moraceae</taxon>
        <taxon>Moreae</taxon>
        <taxon>Morus</taxon>
    </lineage>
</organism>
<proteinExistence type="predicted"/>
<evidence type="ECO:0000313" key="3">
    <source>
        <dbReference type="Proteomes" id="UP000030645"/>
    </source>
</evidence>
<name>W9QR44_9ROSA</name>
<gene>
    <name evidence="2" type="ORF">L484_004097</name>
</gene>
<accession>W9QR44</accession>
<protein>
    <submittedName>
        <fullName evidence="2">Uncharacterized protein</fullName>
    </submittedName>
</protein>
<sequence>MPSKTTATQQMHQGISSAFFPRVRPSSCKVNGRKKPSKDCVKPPNTLFLHDFDPTKRHLLFCTKHITEYIVPLRSQGRNLVAGGSLMRWMDLRLESSSHLGFVEKRGSAFRDKGCKDGNEAGRGGAGVGNDLPSPFPPPSLLKERRGHNWEFLGSP</sequence>
<evidence type="ECO:0000256" key="1">
    <source>
        <dbReference type="SAM" id="MobiDB-lite"/>
    </source>
</evidence>
<dbReference type="Proteomes" id="UP000030645">
    <property type="component" value="Unassembled WGS sequence"/>
</dbReference>
<dbReference type="AlphaFoldDB" id="W9QR44"/>
<reference evidence="3" key="1">
    <citation type="submission" date="2013-01" db="EMBL/GenBank/DDBJ databases">
        <title>Draft Genome Sequence of a Mulberry Tree, Morus notabilis C.K. Schneid.</title>
        <authorList>
            <person name="He N."/>
            <person name="Zhao S."/>
        </authorList>
    </citation>
    <scope>NUCLEOTIDE SEQUENCE</scope>
</reference>
<evidence type="ECO:0000313" key="2">
    <source>
        <dbReference type="EMBL" id="EXB38192.1"/>
    </source>
</evidence>
<feature type="region of interest" description="Disordered" evidence="1">
    <location>
        <begin position="113"/>
        <end position="148"/>
    </location>
</feature>
<keyword evidence="3" id="KW-1185">Reference proteome</keyword>
<dbReference type="EMBL" id="KE343683">
    <property type="protein sequence ID" value="EXB38192.1"/>
    <property type="molecule type" value="Genomic_DNA"/>
</dbReference>